<dbReference type="PANTHER" id="PTHR30204">
    <property type="entry name" value="REDOX-CYCLING DRUG-SENSING TRANSCRIPTIONAL ACTIVATOR SOXR"/>
    <property type="match status" value="1"/>
</dbReference>
<dbReference type="SMART" id="SM00422">
    <property type="entry name" value="HTH_MERR"/>
    <property type="match status" value="1"/>
</dbReference>
<dbReference type="InterPro" id="IPR047057">
    <property type="entry name" value="MerR_fam"/>
</dbReference>
<dbReference type="Gene3D" id="1.10.1660.10">
    <property type="match status" value="1"/>
</dbReference>
<sequence length="306" mass="34370">MNTTEPNMLPIRDAARATGVNPVTLRAWERRYGLVKPHRTAKGHRLYSADQLQQIQQILTWLERGVAISQVATLLHEQPEPSAPEPLLWQHQIERFLFSLARFDSRQLVSQYRELMSLYPSQLVCAQLFEPVLAELEQRSTSQYGNQLEKQFLQSWLHSCLASRLASEQEQNQGPQLVLANLSINSPEPRQNLLSLLLSSAGYSLVLLEGNLPASELTLLHERRPLAAIVLVGSHRMESIQLERELPKLSTQTDCQLFAAGPIIQMHSSELSSSGIKLLSSSPAQSFEQLHKRLNGPHLVSQGAQL</sequence>
<organism evidence="5">
    <name type="scientific">marine sediment metagenome</name>
    <dbReference type="NCBI Taxonomy" id="412755"/>
    <lineage>
        <taxon>unclassified sequences</taxon>
        <taxon>metagenomes</taxon>
        <taxon>ecological metagenomes</taxon>
    </lineage>
</organism>
<dbReference type="InterPro" id="IPR000551">
    <property type="entry name" value="MerR-type_HTH_dom"/>
</dbReference>
<dbReference type="SUPFAM" id="SSF46955">
    <property type="entry name" value="Putative DNA-binding domain"/>
    <property type="match status" value="1"/>
</dbReference>
<dbReference type="Pfam" id="PF13411">
    <property type="entry name" value="MerR_1"/>
    <property type="match status" value="1"/>
</dbReference>
<dbReference type="GO" id="GO:0003677">
    <property type="term" value="F:DNA binding"/>
    <property type="evidence" value="ECO:0007669"/>
    <property type="project" value="UniProtKB-KW"/>
</dbReference>
<protein>
    <recommendedName>
        <fullName evidence="4">HTH merR-type domain-containing protein</fullName>
    </recommendedName>
</protein>
<reference evidence="5" key="1">
    <citation type="journal article" date="2015" name="Nature">
        <title>Complex archaea that bridge the gap between prokaryotes and eukaryotes.</title>
        <authorList>
            <person name="Spang A."/>
            <person name="Saw J.H."/>
            <person name="Jorgensen S.L."/>
            <person name="Zaremba-Niedzwiedzka K."/>
            <person name="Martijn J."/>
            <person name="Lind A.E."/>
            <person name="van Eijk R."/>
            <person name="Schleper C."/>
            <person name="Guy L."/>
            <person name="Ettema T.J."/>
        </authorList>
    </citation>
    <scope>NUCLEOTIDE SEQUENCE</scope>
</reference>
<accession>A0A0F9VYM1</accession>
<keyword evidence="1" id="KW-0805">Transcription regulation</keyword>
<keyword evidence="3" id="KW-0804">Transcription</keyword>
<dbReference type="EMBL" id="LAZR01000261">
    <property type="protein sequence ID" value="KKN78531.1"/>
    <property type="molecule type" value="Genomic_DNA"/>
</dbReference>
<comment type="caution">
    <text evidence="5">The sequence shown here is derived from an EMBL/GenBank/DDBJ whole genome shotgun (WGS) entry which is preliminary data.</text>
</comment>
<evidence type="ECO:0000256" key="1">
    <source>
        <dbReference type="ARBA" id="ARBA00023015"/>
    </source>
</evidence>
<dbReference type="InterPro" id="IPR009061">
    <property type="entry name" value="DNA-bd_dom_put_sf"/>
</dbReference>
<dbReference type="CDD" id="cd01104">
    <property type="entry name" value="HTH_MlrA-CarA"/>
    <property type="match status" value="1"/>
</dbReference>
<evidence type="ECO:0000256" key="3">
    <source>
        <dbReference type="ARBA" id="ARBA00023163"/>
    </source>
</evidence>
<dbReference type="GO" id="GO:0003700">
    <property type="term" value="F:DNA-binding transcription factor activity"/>
    <property type="evidence" value="ECO:0007669"/>
    <property type="project" value="InterPro"/>
</dbReference>
<keyword evidence="2" id="KW-0238">DNA-binding</keyword>
<dbReference type="AlphaFoldDB" id="A0A0F9VYM1"/>
<gene>
    <name evidence="5" type="ORF">LCGC14_0349250</name>
</gene>
<name>A0A0F9VYM1_9ZZZZ</name>
<evidence type="ECO:0000259" key="4">
    <source>
        <dbReference type="PROSITE" id="PS50937"/>
    </source>
</evidence>
<evidence type="ECO:0000313" key="5">
    <source>
        <dbReference type="EMBL" id="KKN78531.1"/>
    </source>
</evidence>
<dbReference type="PROSITE" id="PS50937">
    <property type="entry name" value="HTH_MERR_2"/>
    <property type="match status" value="1"/>
</dbReference>
<feature type="domain" description="HTH merR-type" evidence="4">
    <location>
        <begin position="8"/>
        <end position="77"/>
    </location>
</feature>
<dbReference type="PANTHER" id="PTHR30204:SF67">
    <property type="entry name" value="HTH-TYPE TRANSCRIPTIONAL REGULATOR MLRA-RELATED"/>
    <property type="match status" value="1"/>
</dbReference>
<evidence type="ECO:0000256" key="2">
    <source>
        <dbReference type="ARBA" id="ARBA00023125"/>
    </source>
</evidence>
<proteinExistence type="predicted"/>